<keyword evidence="3" id="KW-1185">Reference proteome</keyword>
<feature type="compositionally biased region" description="Acidic residues" evidence="1">
    <location>
        <begin position="32"/>
        <end position="52"/>
    </location>
</feature>
<feature type="region of interest" description="Disordered" evidence="1">
    <location>
        <begin position="206"/>
        <end position="282"/>
    </location>
</feature>
<dbReference type="EMBL" id="JAZHXJ010000098">
    <property type="protein sequence ID" value="KAL1874939.1"/>
    <property type="molecule type" value="Genomic_DNA"/>
</dbReference>
<feature type="region of interest" description="Disordered" evidence="1">
    <location>
        <begin position="1"/>
        <end position="131"/>
    </location>
</feature>
<feature type="compositionally biased region" description="Basic and acidic residues" evidence="1">
    <location>
        <begin position="53"/>
        <end position="69"/>
    </location>
</feature>
<dbReference type="Proteomes" id="UP001586593">
    <property type="component" value="Unassembled WGS sequence"/>
</dbReference>
<feature type="compositionally biased region" description="Acidic residues" evidence="1">
    <location>
        <begin position="84"/>
        <end position="124"/>
    </location>
</feature>
<feature type="compositionally biased region" description="Acidic residues" evidence="1">
    <location>
        <begin position="268"/>
        <end position="282"/>
    </location>
</feature>
<feature type="compositionally biased region" description="Polar residues" evidence="1">
    <location>
        <begin position="247"/>
        <end position="261"/>
    </location>
</feature>
<gene>
    <name evidence="2" type="ORF">VTK73DRAFT_10365</name>
</gene>
<comment type="caution">
    <text evidence="2">The sequence shown here is derived from an EMBL/GenBank/DDBJ whole genome shotgun (WGS) entry which is preliminary data.</text>
</comment>
<name>A0ABR3XH51_9PEZI</name>
<evidence type="ECO:0000256" key="1">
    <source>
        <dbReference type="SAM" id="MobiDB-lite"/>
    </source>
</evidence>
<proteinExistence type="predicted"/>
<feature type="region of interest" description="Disordered" evidence="1">
    <location>
        <begin position="553"/>
        <end position="613"/>
    </location>
</feature>
<feature type="compositionally biased region" description="Polar residues" evidence="1">
    <location>
        <begin position="212"/>
        <end position="226"/>
    </location>
</feature>
<sequence>MSRNVRKKPVRAATAKLTKRRTSDSSISLNLSDDEGYSAVEEISDSDDDDEEHVNAAEEEHIISNELRRASSNPSRPLKKNPDDETEGDEDDEDEDDDDEDEDQDEEDETTNEDDDGVEETEENAVDHFATWEGIVSETDEGVTEHLPSHFILGQHVERHVRFTGVPDSDSDSTTTDTTRDIDSFFPDIFVEQNSLDPAFRREIEYDDPDESSNSGSFWDFASSQEPFGADSDDDAVVFQGDDTPLATPSASRAPTEVSTPVPSPEAQELDGYETDGDTTEEDIPEPIVRKRQVRRSQSLEASDSEIERPVRFKRGQPRVGRYNLDHSDKKPIAVLNPITRKMMIFTPQKLRKLDLPPDAFDFGFLTSPDVTQSSPILSNSASVMMGAMFPSNTFDDFMNTHPMGPTEAFFSLTSDAIMGDDSDETGADDNEDDEEKNLKLEDFITFHQESSEDEEEQDMDVWGLGTDADLASTPVRPRTAASTASDTMGVHPLLSHFDSNSDAVGAFRRNQINQQLILSDKASPASLAFSGPYYHGTLRGIKSGSMEAVTAPITPVRRHKRGTFPSLSNSVGDSDRSPLETVSQKRKASSTAVNDGLHKRHRSISDMEVLHI</sequence>
<reference evidence="2 3" key="1">
    <citation type="journal article" date="2024" name="Commun. Biol.">
        <title>Comparative genomic analysis of thermophilic fungi reveals convergent evolutionary adaptations and gene losses.</title>
        <authorList>
            <person name="Steindorff A.S."/>
            <person name="Aguilar-Pontes M.V."/>
            <person name="Robinson A.J."/>
            <person name="Andreopoulos B."/>
            <person name="LaButti K."/>
            <person name="Kuo A."/>
            <person name="Mondo S."/>
            <person name="Riley R."/>
            <person name="Otillar R."/>
            <person name="Haridas S."/>
            <person name="Lipzen A."/>
            <person name="Grimwood J."/>
            <person name="Schmutz J."/>
            <person name="Clum A."/>
            <person name="Reid I.D."/>
            <person name="Moisan M.C."/>
            <person name="Butler G."/>
            <person name="Nguyen T.T.M."/>
            <person name="Dewar K."/>
            <person name="Conant G."/>
            <person name="Drula E."/>
            <person name="Henrissat B."/>
            <person name="Hansel C."/>
            <person name="Singer S."/>
            <person name="Hutchinson M.I."/>
            <person name="de Vries R.P."/>
            <person name="Natvig D.O."/>
            <person name="Powell A.J."/>
            <person name="Tsang A."/>
            <person name="Grigoriev I.V."/>
        </authorList>
    </citation>
    <scope>NUCLEOTIDE SEQUENCE [LARGE SCALE GENOMIC DNA]</scope>
    <source>
        <strain evidence="2 3">ATCC 24622</strain>
    </source>
</reference>
<feature type="region of interest" description="Disordered" evidence="1">
    <location>
        <begin position="418"/>
        <end position="438"/>
    </location>
</feature>
<accession>A0ABR3XH51</accession>
<organism evidence="2 3">
    <name type="scientific">Phialemonium thermophilum</name>
    <dbReference type="NCBI Taxonomy" id="223376"/>
    <lineage>
        <taxon>Eukaryota</taxon>
        <taxon>Fungi</taxon>
        <taxon>Dikarya</taxon>
        <taxon>Ascomycota</taxon>
        <taxon>Pezizomycotina</taxon>
        <taxon>Sordariomycetes</taxon>
        <taxon>Sordariomycetidae</taxon>
        <taxon>Cephalothecales</taxon>
        <taxon>Cephalothecaceae</taxon>
        <taxon>Phialemonium</taxon>
    </lineage>
</organism>
<feature type="compositionally biased region" description="Basic residues" evidence="1">
    <location>
        <begin position="1"/>
        <end position="10"/>
    </location>
</feature>
<feature type="compositionally biased region" description="Basic and acidic residues" evidence="1">
    <location>
        <begin position="604"/>
        <end position="613"/>
    </location>
</feature>
<evidence type="ECO:0000313" key="3">
    <source>
        <dbReference type="Proteomes" id="UP001586593"/>
    </source>
</evidence>
<feature type="compositionally biased region" description="Acidic residues" evidence="1">
    <location>
        <begin position="419"/>
        <end position="436"/>
    </location>
</feature>
<evidence type="ECO:0000313" key="2">
    <source>
        <dbReference type="EMBL" id="KAL1874939.1"/>
    </source>
</evidence>
<evidence type="ECO:0008006" key="4">
    <source>
        <dbReference type="Google" id="ProtNLM"/>
    </source>
</evidence>
<protein>
    <recommendedName>
        <fullName evidence="4">Amidase</fullName>
    </recommendedName>
</protein>